<gene>
    <name evidence="1" type="ORF">UFOVP328_142</name>
</gene>
<sequence length="122" mass="14289">MKYNMQTDMMDTEWFRNKVRTSKSYAQNLYAAMCNNEFQKQDTWEVLADKRWSCSWRAAGGVVATLRGCDEDYMDYYCSGMGGFAVEGEDPSSYYEENQYVKESEVTDEIREDLLRLGWTVV</sequence>
<protein>
    <submittedName>
        <fullName evidence="1">Uncharacterized protein</fullName>
    </submittedName>
</protein>
<evidence type="ECO:0000313" key="1">
    <source>
        <dbReference type="EMBL" id="CAB4137936.1"/>
    </source>
</evidence>
<proteinExistence type="predicted"/>
<reference evidence="1" key="1">
    <citation type="submission" date="2020-04" db="EMBL/GenBank/DDBJ databases">
        <authorList>
            <person name="Chiriac C."/>
            <person name="Salcher M."/>
            <person name="Ghai R."/>
            <person name="Kavagutti S V."/>
        </authorList>
    </citation>
    <scope>NUCLEOTIDE SEQUENCE</scope>
</reference>
<accession>A0A6J5LYF2</accession>
<organism evidence="1">
    <name type="scientific">uncultured Caudovirales phage</name>
    <dbReference type="NCBI Taxonomy" id="2100421"/>
    <lineage>
        <taxon>Viruses</taxon>
        <taxon>Duplodnaviria</taxon>
        <taxon>Heunggongvirae</taxon>
        <taxon>Uroviricota</taxon>
        <taxon>Caudoviricetes</taxon>
        <taxon>Peduoviridae</taxon>
        <taxon>Maltschvirus</taxon>
        <taxon>Maltschvirus maltsch</taxon>
    </lineage>
</organism>
<dbReference type="EMBL" id="LR796341">
    <property type="protein sequence ID" value="CAB4137936.1"/>
    <property type="molecule type" value="Genomic_DNA"/>
</dbReference>
<name>A0A6J5LYF2_9CAUD</name>